<organism evidence="2 3">
    <name type="scientific">Xylocopilactobacillus apicola</name>
    <dbReference type="NCBI Taxonomy" id="2932184"/>
    <lineage>
        <taxon>Bacteria</taxon>
        <taxon>Bacillati</taxon>
        <taxon>Bacillota</taxon>
        <taxon>Bacilli</taxon>
        <taxon>Lactobacillales</taxon>
        <taxon>Lactobacillaceae</taxon>
        <taxon>Xylocopilactobacillus</taxon>
    </lineage>
</organism>
<keyword evidence="3" id="KW-1185">Reference proteome</keyword>
<proteinExistence type="predicted"/>
<evidence type="ECO:0000313" key="2">
    <source>
        <dbReference type="EMBL" id="BDR58992.1"/>
    </source>
</evidence>
<dbReference type="RefSeq" id="WP_317634809.1">
    <property type="nucleotide sequence ID" value="NZ_AP026802.1"/>
</dbReference>
<evidence type="ECO:0000313" key="3">
    <source>
        <dbReference type="Proteomes" id="UP001321861"/>
    </source>
</evidence>
<sequence length="955" mass="102665">MKMNKVKYLGLCATTLLTIAPVANSAVILAGQPIRTETVRADEETTFVSALKAGFSSDVNLTRSQIKDLSTGSFKKAMESDKTFKYSTTTAGEMYKETGQGKDNLSLYDNLEVPFLKLLVKSGAKMGTLATLGTSISMQITGTKLTPAPTSESDLVTKLQGLRAGDQVKVDLSMSDNSTPVKTGSFSINVTVTADPTNKIKLAAPDDITATASSNTADKVAKAADIKDASGNQAFHAEAFGAATDYYYAVDGKNQFAKLNTFNLNVLGNGTGAVVNQLIPIKYTNTIASKFDPSSFVFLNTDNSGKITKIVPTPGPTTFAYVQRKVVVGTPAYPIFRYTTVYQGVSATNTLENGDILAPNSVDQTKLTYVYNDSGSLAKLRDYLNGDFKTDSNGAGKLTAYKDSPTGTKLAITFELPDLTANTSPQNVIAKAFNADTGATSTIKIPVKVTDIPDPSVAPTVTKFPSGDVIVNSRLVTKLDPTSLVAATYVGADNKTRDLPSRYIKVTVENSKGEAVSLNYDGTIPTTTAGTYKVHFVFSNPSDANKNVKKDLTMKVNSADLSAPTITGFKDSAVYNLSNNKQKEVSPLAQILGMGDVKATFVGVDGANHTIDPKNITFDIKNSYGQSVSLNSNNCIPMTTPGTYTITYIWANPDDPTKTTKKSSTLIVNSVVSEPMAAKYSNNQVADPTIDTNTKSFNTLSNISFNLTYTDPNSSTPTTPTTVAVPNNFVDVKVTKDDKEVALTNYAFTPSEGTYTITYKVTNPKDNVITLNYTRTLTVKSASAKPTPNPTPSPSSPTIQYSEGVVWINYVPGYGINLWLNNNYNGGAERNPDGSLRKLQHGTAWKYNAVATYADGSQWYQLGTNQWIPSTYASLTAVASPNTWATVNREGVGTVSYVPGYGINVWSSPDQQTWTKKISHGTAWKYFKVATKNGKTMYNLGGDQWVDGLYFFPNS</sequence>
<protein>
    <recommendedName>
        <fullName evidence="4">Surface layer protein A domain-containing protein</fullName>
    </recommendedName>
</protein>
<dbReference type="EMBL" id="AP026802">
    <property type="protein sequence ID" value="BDR58992.1"/>
    <property type="molecule type" value="Genomic_DNA"/>
</dbReference>
<reference evidence="2 3" key="1">
    <citation type="journal article" date="2023" name="Microbiol. Spectr.">
        <title>Symbiosis of Carpenter Bees with Uncharacterized Lactic Acid Bacteria Showing NAD Auxotrophy.</title>
        <authorList>
            <person name="Kawasaki S."/>
            <person name="Ozawa K."/>
            <person name="Mori T."/>
            <person name="Yamamoto A."/>
            <person name="Ito M."/>
            <person name="Ohkuma M."/>
            <person name="Sakamoto M."/>
            <person name="Matsutani M."/>
        </authorList>
    </citation>
    <scope>NUCLEOTIDE SEQUENCE [LARGE SCALE GENOMIC DNA]</scope>
    <source>
        <strain evidence="2 3">XA3</strain>
    </source>
</reference>
<accession>A0AAU9DPC2</accession>
<dbReference type="KEGG" id="xap:XA3_14330"/>
<dbReference type="Proteomes" id="UP001321861">
    <property type="component" value="Chromosome"/>
</dbReference>
<evidence type="ECO:0008006" key="4">
    <source>
        <dbReference type="Google" id="ProtNLM"/>
    </source>
</evidence>
<evidence type="ECO:0000256" key="1">
    <source>
        <dbReference type="SAM" id="SignalP"/>
    </source>
</evidence>
<gene>
    <name evidence="2" type="ORF">XA3_14330</name>
</gene>
<feature type="signal peptide" evidence="1">
    <location>
        <begin position="1"/>
        <end position="25"/>
    </location>
</feature>
<feature type="chain" id="PRO_5043672745" description="Surface layer protein A domain-containing protein" evidence="1">
    <location>
        <begin position="26"/>
        <end position="955"/>
    </location>
</feature>
<name>A0AAU9DPC2_9LACO</name>
<keyword evidence="1" id="KW-0732">Signal</keyword>
<dbReference type="AlphaFoldDB" id="A0AAU9DPC2"/>